<evidence type="ECO:0000256" key="6">
    <source>
        <dbReference type="SAM" id="MobiDB-lite"/>
    </source>
</evidence>
<sequence>MDAAASALFPAMDQKFDFSALLKSAASTMAAINASNVAMPSSPTEGSPPGSSNGIYPIPATALPKFVSMRPVYAPSGYGRQILIYESRSYPGHRREFAYKTRFTNQSGLTTVYYRCMACRALRHRLQRMLPKDKLPAVPCIAVKNDLLINDPDYPEASDHFCTPLTIDESNHRLKVTFERGYKRARMKQAAEDKANAAASPSEGATATCEITEQPLSLDQYMWMKNESSPVGSASGSHDDAAHSTSSVDDATEAKAEASGFPTGFAFDQQSTVTNETTTNSDVDMEDDHQQPQTSKSRLDALLRLQDEQREASISPNENVFPKSPSSTCSSGPLGLASLASLPCFSSIMANNPDMTPFIGLQSLLSNFGASLAAANAQQTTMNSTPMKSGPSEIAKALKKPKHSSPGAHVNEIINKYIKSSWDLPENSGNSRSAAELTCTLILSLARHVPNAASSMKQGKWARKDYMGEEVYGKTLAIIGLGRIGQEVASRMQAFGMKVIGFDPIVTAEEAAKRQIELKQLDELWPLADYITVHVPLIPQTKDLLCKATFAKCKHGVRIVNVARGGIINEQDLVEALDSGVVAGAAVDVFTEEPPTYRPLVDHPQVVSTPHLGASTIQAQQRVAVEIAENIISLNNGTGLFGALNAAALAAVLDDTKAQYVRASTNLAQILAGVSKTDVKEAHIQYPSAATGLQKAMEVGASIGLLQAAGQTGLNLVNAEGQAKKAGIKITTDQGSGNEITLAVGNTSVSGYPSPAGTIISAVNSSKVPVPLLATGTLVISTVLNDFADKTSIKPSVEYGLIGGGRLGVFTSLDKDEAAALADAGFAVINFN</sequence>
<evidence type="ECO:0000259" key="7">
    <source>
        <dbReference type="Pfam" id="PF02826"/>
    </source>
</evidence>
<dbReference type="InterPro" id="IPR029752">
    <property type="entry name" value="D-isomer_DH_CS1"/>
</dbReference>
<protein>
    <recommendedName>
        <fullName evidence="2">D-3-phosphoglycerate dehydrogenase</fullName>
    </recommendedName>
</protein>
<accession>A0A7E4V929</accession>
<dbReference type="InterPro" id="IPR029753">
    <property type="entry name" value="D-isomer_DH_CS"/>
</dbReference>
<dbReference type="PANTHER" id="PTHR42938:SF22">
    <property type="entry name" value="D-3-PHOSPHOGLYCERATE DEHYDROGENASE"/>
    <property type="match status" value="1"/>
</dbReference>
<dbReference type="GO" id="GO:0008652">
    <property type="term" value="P:amino acid biosynthetic process"/>
    <property type="evidence" value="ECO:0007669"/>
    <property type="project" value="UniProtKB-KW"/>
</dbReference>
<dbReference type="PANTHER" id="PTHR42938">
    <property type="entry name" value="FORMATE DEHYDROGENASE 1"/>
    <property type="match status" value="1"/>
</dbReference>
<dbReference type="PROSITE" id="PS00671">
    <property type="entry name" value="D_2_HYDROXYACID_DH_3"/>
    <property type="match status" value="1"/>
</dbReference>
<comment type="similarity">
    <text evidence="1">Belongs to the D-isomer specific 2-hydroxyacid dehydrogenase family.</text>
</comment>
<dbReference type="Gene3D" id="3.40.50.720">
    <property type="entry name" value="NAD(P)-binding Rossmann-like Domain"/>
    <property type="match status" value="2"/>
</dbReference>
<dbReference type="WBParaSite" id="Pan_g17732.t1">
    <property type="protein sequence ID" value="Pan_g17732.t1"/>
    <property type="gene ID" value="Pan_g17732"/>
</dbReference>
<dbReference type="CDD" id="cd12173">
    <property type="entry name" value="PGDH_4"/>
    <property type="match status" value="1"/>
</dbReference>
<dbReference type="FunFam" id="3.40.50.720:FF:000021">
    <property type="entry name" value="D-3-phosphoglycerate dehydrogenase"/>
    <property type="match status" value="1"/>
</dbReference>
<dbReference type="GO" id="GO:0051287">
    <property type="term" value="F:NAD binding"/>
    <property type="evidence" value="ECO:0007669"/>
    <property type="project" value="InterPro"/>
</dbReference>
<keyword evidence="3" id="KW-0028">Amino-acid biosynthesis</keyword>
<dbReference type="InterPro" id="IPR036291">
    <property type="entry name" value="NAD(P)-bd_dom_sf"/>
</dbReference>
<keyword evidence="5" id="KW-0520">NAD</keyword>
<dbReference type="InterPro" id="IPR006140">
    <property type="entry name" value="D-isomer_DH_NAD-bd"/>
</dbReference>
<evidence type="ECO:0000256" key="5">
    <source>
        <dbReference type="ARBA" id="ARBA00023027"/>
    </source>
</evidence>
<evidence type="ECO:0000256" key="3">
    <source>
        <dbReference type="ARBA" id="ARBA00022605"/>
    </source>
</evidence>
<reference evidence="8" key="1">
    <citation type="journal article" date="2013" name="Genetics">
        <title>The draft genome and transcriptome of Panagrellus redivivus are shaped by the harsh demands of a free-living lifestyle.</title>
        <authorList>
            <person name="Srinivasan J."/>
            <person name="Dillman A.R."/>
            <person name="Macchietto M.G."/>
            <person name="Heikkinen L."/>
            <person name="Lakso M."/>
            <person name="Fracchia K.M."/>
            <person name="Antoshechkin I."/>
            <person name="Mortazavi A."/>
            <person name="Wong G."/>
            <person name="Sternberg P.W."/>
        </authorList>
    </citation>
    <scope>NUCLEOTIDE SEQUENCE [LARGE SCALE GENOMIC DNA]</scope>
    <source>
        <strain evidence="8">MT8872</strain>
    </source>
</reference>
<dbReference type="Pfam" id="PF02826">
    <property type="entry name" value="2-Hacid_dh_C"/>
    <property type="match status" value="1"/>
</dbReference>
<feature type="domain" description="D-isomer specific 2-hydroxyacid dehydrogenase NAD-binding" evidence="7">
    <location>
        <begin position="440"/>
        <end position="613"/>
    </location>
</feature>
<evidence type="ECO:0000256" key="4">
    <source>
        <dbReference type="ARBA" id="ARBA00023002"/>
    </source>
</evidence>
<dbReference type="GO" id="GO:0004617">
    <property type="term" value="F:phosphoglycerate dehydrogenase activity"/>
    <property type="evidence" value="ECO:0007669"/>
    <property type="project" value="TreeGrafter"/>
</dbReference>
<evidence type="ECO:0000313" key="9">
    <source>
        <dbReference type="WBParaSite" id="Pan_g17732.t1"/>
    </source>
</evidence>
<name>A0A7E4V929_PANRE</name>
<dbReference type="SUPFAM" id="SSF51735">
    <property type="entry name" value="NAD(P)-binding Rossmann-fold domains"/>
    <property type="match status" value="1"/>
</dbReference>
<evidence type="ECO:0000256" key="2">
    <source>
        <dbReference type="ARBA" id="ARBA00021582"/>
    </source>
</evidence>
<evidence type="ECO:0000313" key="8">
    <source>
        <dbReference type="Proteomes" id="UP000492821"/>
    </source>
</evidence>
<evidence type="ECO:0000256" key="1">
    <source>
        <dbReference type="ARBA" id="ARBA00005854"/>
    </source>
</evidence>
<dbReference type="Gene3D" id="3.30.1330.90">
    <property type="entry name" value="D-3-phosphoglycerate dehydrogenase, domain 3"/>
    <property type="match status" value="1"/>
</dbReference>
<keyword evidence="8" id="KW-1185">Reference proteome</keyword>
<dbReference type="Proteomes" id="UP000492821">
    <property type="component" value="Unassembled WGS sequence"/>
</dbReference>
<dbReference type="AlphaFoldDB" id="A0A7E4V929"/>
<organism evidence="8 9">
    <name type="scientific">Panagrellus redivivus</name>
    <name type="common">Microworm</name>
    <dbReference type="NCBI Taxonomy" id="6233"/>
    <lineage>
        <taxon>Eukaryota</taxon>
        <taxon>Metazoa</taxon>
        <taxon>Ecdysozoa</taxon>
        <taxon>Nematoda</taxon>
        <taxon>Chromadorea</taxon>
        <taxon>Rhabditida</taxon>
        <taxon>Tylenchina</taxon>
        <taxon>Panagrolaimomorpha</taxon>
        <taxon>Panagrolaimoidea</taxon>
        <taxon>Panagrolaimidae</taxon>
        <taxon>Panagrellus</taxon>
    </lineage>
</organism>
<reference evidence="9" key="2">
    <citation type="submission" date="2020-10" db="UniProtKB">
        <authorList>
            <consortium name="WormBaseParasite"/>
        </authorList>
    </citation>
    <scope>IDENTIFICATION</scope>
</reference>
<feature type="region of interest" description="Disordered" evidence="6">
    <location>
        <begin position="227"/>
        <end position="256"/>
    </location>
</feature>
<dbReference type="PROSITE" id="PS00065">
    <property type="entry name" value="D_2_HYDROXYACID_DH_1"/>
    <property type="match status" value="1"/>
</dbReference>
<dbReference type="InterPro" id="IPR029009">
    <property type="entry name" value="ASB_dom_sf"/>
</dbReference>
<keyword evidence="4" id="KW-0560">Oxidoreductase</keyword>
<proteinExistence type="inferred from homology"/>